<dbReference type="PANTHER" id="PTHR11689:SF165">
    <property type="entry name" value="CHLORIDE CHANNEL PROTEIN CLC-C"/>
    <property type="match status" value="1"/>
</dbReference>
<keyword evidence="6" id="KW-0407">Ion channel</keyword>
<dbReference type="SUPFAM" id="SSF81340">
    <property type="entry name" value="Clc chloride channel"/>
    <property type="match status" value="1"/>
</dbReference>
<keyword evidence="12 14" id="KW-0868">Chloride</keyword>
<evidence type="ECO:0000259" key="16">
    <source>
        <dbReference type="PROSITE" id="PS51371"/>
    </source>
</evidence>
<comment type="caution">
    <text evidence="14">Lacks conserved residue(s) required for the propagation of feature annotation.</text>
</comment>
<protein>
    <recommendedName>
        <fullName evidence="14">Chloride channel protein</fullName>
    </recommendedName>
</protein>
<evidence type="ECO:0000256" key="10">
    <source>
        <dbReference type="ARBA" id="ARBA00023136"/>
    </source>
</evidence>
<evidence type="ECO:0000256" key="2">
    <source>
        <dbReference type="ARBA" id="ARBA00009476"/>
    </source>
</evidence>
<comment type="similarity">
    <text evidence="2 14">Belongs to the chloride channel (TC 2.A.49) family.</text>
</comment>
<evidence type="ECO:0000256" key="12">
    <source>
        <dbReference type="ARBA" id="ARBA00023214"/>
    </source>
</evidence>
<keyword evidence="11" id="KW-0869">Chloride channel</keyword>
<dbReference type="InterPro" id="IPR051280">
    <property type="entry name" value="Cl-channel/antiporter"/>
</dbReference>
<evidence type="ECO:0000256" key="5">
    <source>
        <dbReference type="ARBA" id="ARBA00022737"/>
    </source>
</evidence>
<dbReference type="AlphaFoldDB" id="A0AA88DV34"/>
<evidence type="ECO:0000256" key="9">
    <source>
        <dbReference type="ARBA" id="ARBA00023122"/>
    </source>
</evidence>
<feature type="transmembrane region" description="Helical" evidence="14">
    <location>
        <begin position="295"/>
        <end position="318"/>
    </location>
</feature>
<feature type="compositionally biased region" description="Basic and acidic residues" evidence="15">
    <location>
        <begin position="63"/>
        <end position="74"/>
    </location>
</feature>
<dbReference type="PROSITE" id="PS51371">
    <property type="entry name" value="CBS"/>
    <property type="match status" value="1"/>
</dbReference>
<feature type="region of interest" description="Disordered" evidence="15">
    <location>
        <begin position="58"/>
        <end position="82"/>
    </location>
</feature>
<feature type="transmembrane region" description="Helical" evidence="14">
    <location>
        <begin position="507"/>
        <end position="538"/>
    </location>
</feature>
<keyword evidence="18" id="KW-1185">Reference proteome</keyword>
<keyword evidence="6" id="KW-0851">Voltage-gated channel</keyword>
<dbReference type="InterPro" id="IPR014743">
    <property type="entry name" value="Cl-channel_core"/>
</dbReference>
<feature type="region of interest" description="Disordered" evidence="15">
    <location>
        <begin position="112"/>
        <end position="131"/>
    </location>
</feature>
<dbReference type="SMART" id="SM00116">
    <property type="entry name" value="CBS"/>
    <property type="match status" value="2"/>
</dbReference>
<evidence type="ECO:0000256" key="7">
    <source>
        <dbReference type="ARBA" id="ARBA00022989"/>
    </source>
</evidence>
<evidence type="ECO:0000256" key="13">
    <source>
        <dbReference type="PROSITE-ProRule" id="PRU00703"/>
    </source>
</evidence>
<dbReference type="SUPFAM" id="SSF54631">
    <property type="entry name" value="CBS-domain pair"/>
    <property type="match status" value="1"/>
</dbReference>
<dbReference type="PRINTS" id="PR01120">
    <property type="entry name" value="CLCHANNELPLT"/>
</dbReference>
<feature type="transmembrane region" description="Helical" evidence="14">
    <location>
        <begin position="382"/>
        <end position="402"/>
    </location>
</feature>
<feature type="transmembrane region" description="Helical" evidence="14">
    <location>
        <begin position="330"/>
        <end position="349"/>
    </location>
</feature>
<evidence type="ECO:0000256" key="14">
    <source>
        <dbReference type="RuleBase" id="RU361221"/>
    </source>
</evidence>
<evidence type="ECO:0000313" key="18">
    <source>
        <dbReference type="Proteomes" id="UP001187192"/>
    </source>
</evidence>
<dbReference type="InterPro" id="IPR002251">
    <property type="entry name" value="Cl_channel_pln"/>
</dbReference>
<keyword evidence="10 14" id="KW-0472">Membrane</keyword>
<feature type="domain" description="CBS" evidence="16">
    <location>
        <begin position="754"/>
        <end position="818"/>
    </location>
</feature>
<feature type="transmembrane region" description="Helical" evidence="14">
    <location>
        <begin position="422"/>
        <end position="443"/>
    </location>
</feature>
<reference evidence="17" key="1">
    <citation type="submission" date="2023-07" db="EMBL/GenBank/DDBJ databases">
        <title>draft genome sequence of fig (Ficus carica).</title>
        <authorList>
            <person name="Takahashi T."/>
            <person name="Nishimura K."/>
        </authorList>
    </citation>
    <scope>NUCLEOTIDE SEQUENCE</scope>
</reference>
<feature type="transmembrane region" description="Helical" evidence="14">
    <location>
        <begin position="356"/>
        <end position="376"/>
    </location>
</feature>
<keyword evidence="7 14" id="KW-1133">Transmembrane helix</keyword>
<comment type="subcellular location">
    <subcellularLocation>
        <location evidence="1 14">Membrane</location>
        <topology evidence="1 14">Multi-pass membrane protein</topology>
    </subcellularLocation>
</comment>
<dbReference type="GO" id="GO:0005247">
    <property type="term" value="F:voltage-gated chloride channel activity"/>
    <property type="evidence" value="ECO:0007669"/>
    <property type="project" value="InterPro"/>
</dbReference>
<evidence type="ECO:0000313" key="17">
    <source>
        <dbReference type="EMBL" id="GMN62214.1"/>
    </source>
</evidence>
<evidence type="ECO:0000256" key="11">
    <source>
        <dbReference type="ARBA" id="ARBA00023173"/>
    </source>
</evidence>
<dbReference type="InterPro" id="IPR001807">
    <property type="entry name" value="ClC"/>
</dbReference>
<keyword evidence="4 14" id="KW-0812">Transmembrane</keyword>
<dbReference type="GO" id="GO:0034707">
    <property type="term" value="C:chloride channel complex"/>
    <property type="evidence" value="ECO:0007669"/>
    <property type="project" value="UniProtKB-KW"/>
</dbReference>
<dbReference type="EMBL" id="BTGU01000125">
    <property type="protein sequence ID" value="GMN62214.1"/>
    <property type="molecule type" value="Genomic_DNA"/>
</dbReference>
<keyword evidence="3 14" id="KW-0813">Transport</keyword>
<dbReference type="InterPro" id="IPR046342">
    <property type="entry name" value="CBS_dom_sf"/>
</dbReference>
<organism evidence="17 18">
    <name type="scientific">Ficus carica</name>
    <name type="common">Common fig</name>
    <dbReference type="NCBI Taxonomy" id="3494"/>
    <lineage>
        <taxon>Eukaryota</taxon>
        <taxon>Viridiplantae</taxon>
        <taxon>Streptophyta</taxon>
        <taxon>Embryophyta</taxon>
        <taxon>Tracheophyta</taxon>
        <taxon>Spermatophyta</taxon>
        <taxon>Magnoliopsida</taxon>
        <taxon>eudicotyledons</taxon>
        <taxon>Gunneridae</taxon>
        <taxon>Pentapetalae</taxon>
        <taxon>rosids</taxon>
        <taxon>fabids</taxon>
        <taxon>Rosales</taxon>
        <taxon>Moraceae</taxon>
        <taxon>Ficeae</taxon>
        <taxon>Ficus</taxon>
    </lineage>
</organism>
<keyword evidence="9 13" id="KW-0129">CBS domain</keyword>
<gene>
    <name evidence="17" type="ORF">TIFTF001_031297</name>
</gene>
<keyword evidence="8 14" id="KW-0406">Ion transport</keyword>
<keyword evidence="5" id="KW-0677">Repeat</keyword>
<sequence length="820" mass="89124">MGRERKSLAVEAGQGLDVGHRRPSSAAERSPATEKTLDGKYYMRNIYENHMVKVLKETSLLEEDPRSGRSKTESGGDNATESWPSINQDILLIVGVLSKRVLHMLDFSVPSKRNNYGEGEEEEDHGGFGDEESQEIKRFWSEVSASRSQPLLVKRTNTSSQIAIVGANVYSIESLDYEYFKAFLAYAGCNLGLAVAAGALCAYVAPAAAGSGIPEVKAYLNGIDAHSILAPSTLFVKVDTKIIGVSAGFVVGKEGPMVHTGACIASLLGQGGSRKYHLTWSGLRYFKNDRDRRDLITCGAAAGVAAAFRAPVGGVLFALEEAASWWRSALLWRTFFTTAVVAIILRAFMQFCSTGICGLFGQGGLIMYDVSAAIATFSGPDILAVILLGVIGGVLGSFYNYLVDKVVRTYSIINEKGPGSKILLVMTVAILTSCCYYILPWFAKCIPCPADSSVSCPTTDESGNYKAFQCPPGHYNDLASLFLNTNDDAIRNLFSTSTRKEFHISSLFIFFAVVYFLGVITYGIAIPSGLFIPVILAGACYGRLVGRLFESISSLDTGLFSLLGAASFLGGTMRMTVSLCVILLELTNDLLLLPLVMLVLLISKTVADTFNRGVYDQILKIKGLPYLEAHAEPYMRHLVASDVVSGPLVMFSGVEKVGNILHALRTTGHNGFPVIDEPPFSEAPELCGLVLRSHLLVLLKGKNFMRERVVSGGEVLQKFAAFDFAKAGSGKGVKLEDLDIEDEEMEMYVDLHPITNTSPYTVVETMSLAKAAILFRQLGLRHMCVVPKTQGRLPIVGILTRHDFMPEHILGLYPHMNPHK</sequence>
<dbReference type="Pfam" id="PF00571">
    <property type="entry name" value="CBS"/>
    <property type="match status" value="1"/>
</dbReference>
<dbReference type="PRINTS" id="PR00762">
    <property type="entry name" value="CLCHANNEL"/>
</dbReference>
<evidence type="ECO:0000256" key="15">
    <source>
        <dbReference type="SAM" id="MobiDB-lite"/>
    </source>
</evidence>
<accession>A0AA88DV34</accession>
<dbReference type="InterPro" id="IPR000644">
    <property type="entry name" value="CBS_dom"/>
</dbReference>
<dbReference type="GO" id="GO:0009705">
    <property type="term" value="C:plant-type vacuole membrane"/>
    <property type="evidence" value="ECO:0007669"/>
    <property type="project" value="TreeGrafter"/>
</dbReference>
<dbReference type="Gene3D" id="3.10.580.10">
    <property type="entry name" value="CBS-domain"/>
    <property type="match status" value="1"/>
</dbReference>
<evidence type="ECO:0000256" key="1">
    <source>
        <dbReference type="ARBA" id="ARBA00004141"/>
    </source>
</evidence>
<dbReference type="PANTHER" id="PTHR11689">
    <property type="entry name" value="CHLORIDE CHANNEL PROTEIN CLC FAMILY MEMBER"/>
    <property type="match status" value="1"/>
</dbReference>
<evidence type="ECO:0000256" key="8">
    <source>
        <dbReference type="ARBA" id="ARBA00023065"/>
    </source>
</evidence>
<dbReference type="Gene3D" id="1.10.3080.10">
    <property type="entry name" value="Clc chloride channel"/>
    <property type="match status" value="1"/>
</dbReference>
<evidence type="ECO:0000256" key="6">
    <source>
        <dbReference type="ARBA" id="ARBA00022882"/>
    </source>
</evidence>
<feature type="transmembrane region" description="Helical" evidence="14">
    <location>
        <begin position="590"/>
        <end position="607"/>
    </location>
</feature>
<dbReference type="Pfam" id="PF00654">
    <property type="entry name" value="Voltage_CLC"/>
    <property type="match status" value="1"/>
</dbReference>
<dbReference type="CDD" id="cd04591">
    <property type="entry name" value="CBS_pair_voltage-gated_CLC_euk_bac"/>
    <property type="match status" value="1"/>
</dbReference>
<evidence type="ECO:0000256" key="3">
    <source>
        <dbReference type="ARBA" id="ARBA00022448"/>
    </source>
</evidence>
<comment type="caution">
    <text evidence="17">The sequence shown here is derived from an EMBL/GenBank/DDBJ whole genome shotgun (WGS) entry which is preliminary data.</text>
</comment>
<dbReference type="Proteomes" id="UP001187192">
    <property type="component" value="Unassembled WGS sequence"/>
</dbReference>
<feature type="compositionally biased region" description="Acidic residues" evidence="15">
    <location>
        <begin position="118"/>
        <end position="131"/>
    </location>
</feature>
<proteinExistence type="inferred from homology"/>
<name>A0AA88DV34_FICCA</name>
<feature type="region of interest" description="Disordered" evidence="15">
    <location>
        <begin position="1"/>
        <end position="35"/>
    </location>
</feature>
<evidence type="ECO:0000256" key="4">
    <source>
        <dbReference type="ARBA" id="ARBA00022692"/>
    </source>
</evidence>